<dbReference type="Pfam" id="PF01595">
    <property type="entry name" value="CNNM"/>
    <property type="match status" value="1"/>
</dbReference>
<accession>A0A2K1IG82</accession>
<feature type="domain" description="CNNM transmembrane" evidence="11">
    <location>
        <begin position="8"/>
        <end position="191"/>
    </location>
</feature>
<dbReference type="InterPro" id="IPR002550">
    <property type="entry name" value="CNNM"/>
</dbReference>
<comment type="subcellular location">
    <subcellularLocation>
        <location evidence="1">Membrane</location>
        <topology evidence="1">Multi-pass membrane protein</topology>
    </subcellularLocation>
</comment>
<evidence type="ECO:0000256" key="2">
    <source>
        <dbReference type="ARBA" id="ARBA00022692"/>
    </source>
</evidence>
<dbReference type="InterPro" id="IPR045095">
    <property type="entry name" value="ACDP"/>
</dbReference>
<dbReference type="RefSeq" id="XP_024363572.1">
    <property type="nucleotide sequence ID" value="XM_024507804.2"/>
</dbReference>
<keyword evidence="5 8" id="KW-0472">Membrane</keyword>
<dbReference type="CDD" id="cd04590">
    <property type="entry name" value="CBS_pair_CorC_HlyC_assoc"/>
    <property type="match status" value="1"/>
</dbReference>
<keyword evidence="14" id="KW-1185">Reference proteome</keyword>
<dbReference type="FunFam" id="3.10.580.10:FF:000015">
    <property type="entry name" value="DUF21 domain-containing protein"/>
    <property type="match status" value="1"/>
</dbReference>
<evidence type="ECO:0000256" key="7">
    <source>
        <dbReference type="PROSITE-ProRule" id="PRU00703"/>
    </source>
</evidence>
<reference evidence="12 14" key="2">
    <citation type="journal article" date="2018" name="Plant J.">
        <title>The Physcomitrella patens chromosome-scale assembly reveals moss genome structure and evolution.</title>
        <authorList>
            <person name="Lang D."/>
            <person name="Ullrich K.K."/>
            <person name="Murat F."/>
            <person name="Fuchs J."/>
            <person name="Jenkins J."/>
            <person name="Haas F.B."/>
            <person name="Piednoel M."/>
            <person name="Gundlach H."/>
            <person name="Van Bel M."/>
            <person name="Meyberg R."/>
            <person name="Vives C."/>
            <person name="Morata J."/>
            <person name="Symeonidi A."/>
            <person name="Hiss M."/>
            <person name="Muchero W."/>
            <person name="Kamisugi Y."/>
            <person name="Saleh O."/>
            <person name="Blanc G."/>
            <person name="Decker E.L."/>
            <person name="van Gessel N."/>
            <person name="Grimwood J."/>
            <person name="Hayes R.D."/>
            <person name="Graham S.W."/>
            <person name="Gunter L.E."/>
            <person name="McDaniel S.F."/>
            <person name="Hoernstein S.N.W."/>
            <person name="Larsson A."/>
            <person name="Li F.W."/>
            <person name="Perroud P.F."/>
            <person name="Phillips J."/>
            <person name="Ranjan P."/>
            <person name="Rokshar D.S."/>
            <person name="Rothfels C.J."/>
            <person name="Schneider L."/>
            <person name="Shu S."/>
            <person name="Stevenson D.W."/>
            <person name="Thummler F."/>
            <person name="Tillich M."/>
            <person name="Villarreal Aguilar J.C."/>
            <person name="Widiez T."/>
            <person name="Wong G.K."/>
            <person name="Wymore A."/>
            <person name="Zhang Y."/>
            <person name="Zimmer A.D."/>
            <person name="Quatrano R.S."/>
            <person name="Mayer K.F.X."/>
            <person name="Goodstein D."/>
            <person name="Casacuberta J.M."/>
            <person name="Vandepoele K."/>
            <person name="Reski R."/>
            <person name="Cuming A.C."/>
            <person name="Tuskan G.A."/>
            <person name="Maumus F."/>
            <person name="Salse J."/>
            <person name="Schmutz J."/>
            <person name="Rensing S.A."/>
        </authorList>
    </citation>
    <scope>NUCLEOTIDE SEQUENCE [LARGE SCALE GENOMIC DNA]</scope>
    <source>
        <strain evidence="13 14">cv. Gransden 2004</strain>
    </source>
</reference>
<dbReference type="EnsemblPlants" id="Pp3c24_10130V3.4">
    <property type="protein sequence ID" value="Pp3c24_10130V3.4"/>
    <property type="gene ID" value="Pp3c24_10130"/>
</dbReference>
<dbReference type="InterPro" id="IPR000644">
    <property type="entry name" value="CBS_dom"/>
</dbReference>
<dbReference type="Gramene" id="Pp3c24_10130V3.4">
    <property type="protein sequence ID" value="Pp3c24_10130V3.4"/>
    <property type="gene ID" value="Pp3c24_10130"/>
</dbReference>
<evidence type="ECO:0000313" key="13">
    <source>
        <dbReference type="EnsemblPlants" id="Pp3c24_10130V3.1"/>
    </source>
</evidence>
<gene>
    <name evidence="13" type="primary">LOC112276458</name>
    <name evidence="12" type="ORF">PHYPA_028877</name>
</gene>
<dbReference type="SUPFAM" id="SSF54631">
    <property type="entry name" value="CBS-domain pair"/>
    <property type="match status" value="1"/>
</dbReference>
<dbReference type="Gramene" id="Pp3c24_10130V3.1">
    <property type="protein sequence ID" value="Pp3c24_10130V3.1"/>
    <property type="gene ID" value="Pp3c24_10130"/>
</dbReference>
<dbReference type="GO" id="GO:0005886">
    <property type="term" value="C:plasma membrane"/>
    <property type="evidence" value="ECO:0000318"/>
    <property type="project" value="GO_Central"/>
</dbReference>
<dbReference type="EMBL" id="ABEU02000024">
    <property type="protein sequence ID" value="PNR28285.1"/>
    <property type="molecule type" value="Genomic_DNA"/>
</dbReference>
<dbReference type="PANTHER" id="PTHR12064">
    <property type="entry name" value="METAL TRANSPORTER CNNM"/>
    <property type="match status" value="1"/>
</dbReference>
<dbReference type="KEGG" id="ppp:112276458"/>
<feature type="transmembrane region" description="Helical" evidence="9">
    <location>
        <begin position="127"/>
        <end position="147"/>
    </location>
</feature>
<keyword evidence="7" id="KW-0129">CBS domain</keyword>
<reference evidence="12 14" key="1">
    <citation type="journal article" date="2008" name="Science">
        <title>The Physcomitrella genome reveals evolutionary insights into the conquest of land by plants.</title>
        <authorList>
            <person name="Rensing S."/>
            <person name="Lang D."/>
            <person name="Zimmer A."/>
            <person name="Terry A."/>
            <person name="Salamov A."/>
            <person name="Shapiro H."/>
            <person name="Nishiyama T."/>
            <person name="Perroud P.-F."/>
            <person name="Lindquist E."/>
            <person name="Kamisugi Y."/>
            <person name="Tanahashi T."/>
            <person name="Sakakibara K."/>
            <person name="Fujita T."/>
            <person name="Oishi K."/>
            <person name="Shin-I T."/>
            <person name="Kuroki Y."/>
            <person name="Toyoda A."/>
            <person name="Suzuki Y."/>
            <person name="Hashimoto A."/>
            <person name="Yamaguchi K."/>
            <person name="Sugano A."/>
            <person name="Kohara Y."/>
            <person name="Fujiyama A."/>
            <person name="Anterola A."/>
            <person name="Aoki S."/>
            <person name="Ashton N."/>
            <person name="Barbazuk W.B."/>
            <person name="Barker E."/>
            <person name="Bennetzen J."/>
            <person name="Bezanilla M."/>
            <person name="Blankenship R."/>
            <person name="Cho S.H."/>
            <person name="Dutcher S."/>
            <person name="Estelle M."/>
            <person name="Fawcett J.A."/>
            <person name="Gundlach H."/>
            <person name="Hanada K."/>
            <person name="Heyl A."/>
            <person name="Hicks K.A."/>
            <person name="Hugh J."/>
            <person name="Lohr M."/>
            <person name="Mayer K."/>
            <person name="Melkozernov A."/>
            <person name="Murata T."/>
            <person name="Nelson D."/>
            <person name="Pils B."/>
            <person name="Prigge M."/>
            <person name="Reiss B."/>
            <person name="Renner T."/>
            <person name="Rombauts S."/>
            <person name="Rushton P."/>
            <person name="Sanderfoot A."/>
            <person name="Schween G."/>
            <person name="Shiu S.-H."/>
            <person name="Stueber K."/>
            <person name="Theodoulou F.L."/>
            <person name="Tu H."/>
            <person name="Van de Peer Y."/>
            <person name="Verrier P.J."/>
            <person name="Waters E."/>
            <person name="Wood A."/>
            <person name="Yang L."/>
            <person name="Cove D."/>
            <person name="Cuming A."/>
            <person name="Hasebe M."/>
            <person name="Lucas S."/>
            <person name="Mishler D.B."/>
            <person name="Reski R."/>
            <person name="Grigoriev I."/>
            <person name="Quatrano R.S."/>
            <person name="Boore J.L."/>
        </authorList>
    </citation>
    <scope>NUCLEOTIDE SEQUENCE [LARGE SCALE GENOMIC DNA]</scope>
    <source>
        <strain evidence="13 14">cv. Gransden 2004</strain>
    </source>
</reference>
<feature type="transmembrane region" description="Helical" evidence="9">
    <location>
        <begin position="97"/>
        <end position="115"/>
    </location>
</feature>
<keyword evidence="2 8" id="KW-0812">Transmembrane</keyword>
<feature type="transmembrane region" description="Helical" evidence="9">
    <location>
        <begin position="12"/>
        <end position="39"/>
    </location>
</feature>
<evidence type="ECO:0000313" key="14">
    <source>
        <dbReference type="Proteomes" id="UP000006727"/>
    </source>
</evidence>
<dbReference type="OrthoDB" id="5353557at2759"/>
<evidence type="ECO:0000259" key="10">
    <source>
        <dbReference type="PROSITE" id="PS51371"/>
    </source>
</evidence>
<evidence type="ECO:0000256" key="3">
    <source>
        <dbReference type="ARBA" id="ARBA00022737"/>
    </source>
</evidence>
<dbReference type="STRING" id="3218.A0A2K1IG82"/>
<dbReference type="GeneID" id="112276458"/>
<dbReference type="GO" id="GO:0022857">
    <property type="term" value="F:transmembrane transporter activity"/>
    <property type="evidence" value="ECO:0000318"/>
    <property type="project" value="GO_Central"/>
</dbReference>
<evidence type="ECO:0008006" key="15">
    <source>
        <dbReference type="Google" id="ProtNLM"/>
    </source>
</evidence>
<keyword evidence="6" id="KW-0325">Glycoprotein</keyword>
<dbReference type="AlphaFoldDB" id="A0A2K1IG82"/>
<evidence type="ECO:0000256" key="5">
    <source>
        <dbReference type="ARBA" id="ARBA00023136"/>
    </source>
</evidence>
<dbReference type="Gene3D" id="3.10.580.10">
    <property type="entry name" value="CBS-domain"/>
    <property type="match status" value="2"/>
</dbReference>
<dbReference type="PaxDb" id="3218-PP1S196_114V6.1"/>
<reference evidence="13" key="3">
    <citation type="submission" date="2020-12" db="UniProtKB">
        <authorList>
            <consortium name="EnsemblPlants"/>
        </authorList>
    </citation>
    <scope>IDENTIFICATION</scope>
</reference>
<evidence type="ECO:0000259" key="11">
    <source>
        <dbReference type="PROSITE" id="PS51846"/>
    </source>
</evidence>
<dbReference type="GO" id="GO:0010960">
    <property type="term" value="P:magnesium ion homeostasis"/>
    <property type="evidence" value="ECO:0007669"/>
    <property type="project" value="InterPro"/>
</dbReference>
<evidence type="ECO:0000256" key="1">
    <source>
        <dbReference type="ARBA" id="ARBA00004141"/>
    </source>
</evidence>
<evidence type="ECO:0000256" key="6">
    <source>
        <dbReference type="ARBA" id="ARBA00023180"/>
    </source>
</evidence>
<keyword evidence="3" id="KW-0677">Repeat</keyword>
<dbReference type="InterPro" id="IPR044751">
    <property type="entry name" value="Ion_transp-like_CBS"/>
</dbReference>
<evidence type="ECO:0000313" key="12">
    <source>
        <dbReference type="EMBL" id="PNR28285.1"/>
    </source>
</evidence>
<name>A0A2K1IG82_PHYPA</name>
<sequence length="469" mass="51597">MVQEVSCCGTGFWGYIIVCFLLVIFAGLMSGLTLGLMSLGIMDLEVLIKSGSPTDKIHAEKILPVVKNQHLLLCTLLVGNAMAMEALPIFLDSLVSAWGAILISVTLILMFGEIIPQAVCSQHGLAIGAAMAPVVRVLVALFFPITYPISKLLDKILGPGETALFRRAELKTYVAFHGNEAGKGGELTHDETTIIAGALEMSAKTAVQAMTPISSVFSLDVNAKLDLENMNLIMARGHSRIPVYSGKPNHIIGLVLVKNLLAIRPQDETSVKNCTIRKLPRVGEEMPLYDILNEFQKGHSHMAVVVKYKEKSKYLKNECELKLDRKKVKTPSSPQQQNSKALPAYKYLALDMPEGYRTSNSGEFKYGENQGGTVVTAARAKSLQGMDELQYQRSKKWERSPDNVLDIEKTAAIHSFSSDEEVTGLITMEDVIEELLQEEILDETDEYIDVHARIKVNLLPPEGKDALLQ</sequence>
<proteinExistence type="predicted"/>
<evidence type="ECO:0000256" key="9">
    <source>
        <dbReference type="SAM" id="Phobius"/>
    </source>
</evidence>
<evidence type="ECO:0000256" key="8">
    <source>
        <dbReference type="PROSITE-ProRule" id="PRU01193"/>
    </source>
</evidence>
<feature type="domain" description="CBS" evidence="10">
    <location>
        <begin position="210"/>
        <end position="271"/>
    </location>
</feature>
<dbReference type="Proteomes" id="UP000006727">
    <property type="component" value="Chromosome 24"/>
</dbReference>
<dbReference type="EnsemblPlants" id="Pp3c24_10130V3.1">
    <property type="protein sequence ID" value="Pp3c24_10130V3.1"/>
    <property type="gene ID" value="Pp3c24_10130"/>
</dbReference>
<keyword evidence="4 8" id="KW-1133">Transmembrane helix</keyword>
<organism evidence="12">
    <name type="scientific">Physcomitrium patens</name>
    <name type="common">Spreading-leaved earth moss</name>
    <name type="synonym">Physcomitrella patens</name>
    <dbReference type="NCBI Taxonomy" id="3218"/>
    <lineage>
        <taxon>Eukaryota</taxon>
        <taxon>Viridiplantae</taxon>
        <taxon>Streptophyta</taxon>
        <taxon>Embryophyta</taxon>
        <taxon>Bryophyta</taxon>
        <taxon>Bryophytina</taxon>
        <taxon>Bryopsida</taxon>
        <taxon>Funariidae</taxon>
        <taxon>Funariales</taxon>
        <taxon>Funariaceae</taxon>
        <taxon>Physcomitrium</taxon>
    </lineage>
</organism>
<dbReference type="FunCoup" id="A0A2K1IG82">
    <property type="interactions" value="2369"/>
</dbReference>
<evidence type="ECO:0000256" key="4">
    <source>
        <dbReference type="ARBA" id="ARBA00022989"/>
    </source>
</evidence>
<dbReference type="PROSITE" id="PS51846">
    <property type="entry name" value="CNNM"/>
    <property type="match status" value="1"/>
</dbReference>
<dbReference type="PROSITE" id="PS51371">
    <property type="entry name" value="CBS"/>
    <property type="match status" value="1"/>
</dbReference>
<dbReference type="InterPro" id="IPR046342">
    <property type="entry name" value="CBS_dom_sf"/>
</dbReference>
<protein>
    <recommendedName>
        <fullName evidence="15">CNNM transmembrane domain-containing protein</fullName>
    </recommendedName>
</protein>
<dbReference type="PANTHER" id="PTHR12064:SF59">
    <property type="entry name" value="CNNM TRANSMEMBRANE DOMAIN-CONTAINING PROTEIN"/>
    <property type="match status" value="1"/>
</dbReference>